<sequence>MEVARGVRRASSESSPLNSNATHIPLNPLLPEIRVLKLLPSASFDAPLECRLVHRPLYDEGPGYEALSYVWGEPSFTAEITLNNQQYYITPNLELAMRYLRRPSEERALWVDALCINQHDLVERSQQVSLMKDIYARCTFDLAWMLTREEPRRLSEHISACHQAFELLKRISFKDAETLAKMRDGPSNAHIEGTLPESFLLNAKQQMALTEAFGVTAIWFRIWTMQELACAPQVKLVAGPHELDWAVVAKFLGDRPYADAFHANFGHSGGGKALNAFFSGLVRVYDQRQALSDRNYQSNLLDTLARFHRNRASDPRDCVYGILGLVTGQHGIVVDYTKSTKQVFVDIVVSIINASRDLDMLCQTAWMTRSRSENPHNLPSWVPDFSDSVYSHSGILFAQRGIYAAGREYLNTPCHLIDNHFLPVKAAVLGCLKGDDTVQPYRPFLFATSFEGFRTWRKASKVESNTWPIFGAPLLWHKASGLGIDILSGKTQYMRTGEKAMRAYWRTLIMDCGAYPITRLTEQDIRDADLAFKNIFDFLKEKLEEDDLSTQPHERAIDAQETDKQVIMSGGNQMANETLLDLWEAMPKKVSTMWCRNYRNWMFSVTDNGLYTMVRHVKAGDIIVSVEGAKVPLVLREEKSGYGFKTYSLVGTAYVHGYMDGEAWDLVEKGALDEEDILLR</sequence>
<keyword evidence="4" id="KW-1185">Reference proteome</keyword>
<dbReference type="OrthoDB" id="3477286at2759"/>
<dbReference type="PANTHER" id="PTHR24148:SF77">
    <property type="entry name" value="HETEROKARYON INCOMPATIBILITY DOMAIN-CONTAINING PROTEIN"/>
    <property type="match status" value="1"/>
</dbReference>
<dbReference type="InterPro" id="IPR052895">
    <property type="entry name" value="HetReg/Transcr_Mod"/>
</dbReference>
<dbReference type="Pfam" id="PF26639">
    <property type="entry name" value="Het-6_barrel"/>
    <property type="match status" value="1"/>
</dbReference>
<evidence type="ECO:0000259" key="2">
    <source>
        <dbReference type="Pfam" id="PF06985"/>
    </source>
</evidence>
<name>A0A2P5HF69_DIAHE</name>
<protein>
    <recommendedName>
        <fullName evidence="2">Heterokaryon incompatibility domain-containing protein</fullName>
    </recommendedName>
</protein>
<dbReference type="PANTHER" id="PTHR24148">
    <property type="entry name" value="ANKYRIN REPEAT DOMAIN-CONTAINING PROTEIN 39 HOMOLOG-RELATED"/>
    <property type="match status" value="1"/>
</dbReference>
<accession>A0A2P5HF69</accession>
<comment type="caution">
    <text evidence="3">The sequence shown here is derived from an EMBL/GenBank/DDBJ whole genome shotgun (WGS) entry which is preliminary data.</text>
</comment>
<evidence type="ECO:0000313" key="3">
    <source>
        <dbReference type="EMBL" id="POS68887.1"/>
    </source>
</evidence>
<reference evidence="3" key="1">
    <citation type="submission" date="2017-09" db="EMBL/GenBank/DDBJ databases">
        <title>Polyketide synthases of a Diaporthe helianthi virulent isolate.</title>
        <authorList>
            <person name="Baroncelli R."/>
        </authorList>
    </citation>
    <scope>NUCLEOTIDE SEQUENCE [LARGE SCALE GENOMIC DNA]</scope>
    <source>
        <strain evidence="3">7/96</strain>
    </source>
</reference>
<dbReference type="Pfam" id="PF06985">
    <property type="entry name" value="HET"/>
    <property type="match status" value="1"/>
</dbReference>
<gene>
    <name evidence="3" type="ORF">DHEL01_v212720</name>
</gene>
<organism evidence="3 4">
    <name type="scientific">Diaporthe helianthi</name>
    <dbReference type="NCBI Taxonomy" id="158607"/>
    <lineage>
        <taxon>Eukaryota</taxon>
        <taxon>Fungi</taxon>
        <taxon>Dikarya</taxon>
        <taxon>Ascomycota</taxon>
        <taxon>Pezizomycotina</taxon>
        <taxon>Sordariomycetes</taxon>
        <taxon>Sordariomycetidae</taxon>
        <taxon>Diaporthales</taxon>
        <taxon>Diaporthaceae</taxon>
        <taxon>Diaporthe</taxon>
    </lineage>
</organism>
<dbReference type="InParanoid" id="A0A2P5HF69"/>
<dbReference type="Proteomes" id="UP000094444">
    <property type="component" value="Unassembled WGS sequence"/>
</dbReference>
<feature type="domain" description="Heterokaryon incompatibility" evidence="2">
    <location>
        <begin position="64"/>
        <end position="227"/>
    </location>
</feature>
<feature type="compositionally biased region" description="Polar residues" evidence="1">
    <location>
        <begin position="12"/>
        <end position="21"/>
    </location>
</feature>
<dbReference type="EMBL" id="MAVT02002972">
    <property type="protein sequence ID" value="POS68887.1"/>
    <property type="molecule type" value="Genomic_DNA"/>
</dbReference>
<feature type="region of interest" description="Disordered" evidence="1">
    <location>
        <begin position="1"/>
        <end position="21"/>
    </location>
</feature>
<evidence type="ECO:0000256" key="1">
    <source>
        <dbReference type="SAM" id="MobiDB-lite"/>
    </source>
</evidence>
<dbReference type="InterPro" id="IPR010730">
    <property type="entry name" value="HET"/>
</dbReference>
<dbReference type="AlphaFoldDB" id="A0A2P5HF69"/>
<proteinExistence type="predicted"/>
<evidence type="ECO:0000313" key="4">
    <source>
        <dbReference type="Proteomes" id="UP000094444"/>
    </source>
</evidence>